<evidence type="ECO:0000313" key="3">
    <source>
        <dbReference type="Proteomes" id="UP001497623"/>
    </source>
</evidence>
<dbReference type="EMBL" id="CAXKWB010006081">
    <property type="protein sequence ID" value="CAL4081290.1"/>
    <property type="molecule type" value="Genomic_DNA"/>
</dbReference>
<evidence type="ECO:0000313" key="2">
    <source>
        <dbReference type="EMBL" id="CAL4081290.1"/>
    </source>
</evidence>
<protein>
    <submittedName>
        <fullName evidence="2">Uncharacterized protein</fullName>
    </submittedName>
</protein>
<sequence>MSTFEQGIGTGATIHDLQIRLKEEEKKRRKLEEENAELYRLLRQIGQISPLNIPAIKQYLRTPDSRSIYGLQQITGKQRFCQLILQGNPGNQLMVNALQDQEPPDDALKLSLCSLKQVLDLSQPQVFMTLSIDGKAFTTLHIALTCTPRRTEQMLGLCSAAGGHTWQGASLDTIYSKGEPGERVGCWSYITEDGERSSKGLVRHQENTGCNKPPSRGMVYGYRGDYAGFFICTRGDIAVYSWPPLGEVLSGMDELCAAVDLHDVSQITISKTGLIC</sequence>
<feature type="coiled-coil region" evidence="1">
    <location>
        <begin position="14"/>
        <end position="44"/>
    </location>
</feature>
<evidence type="ECO:0000256" key="1">
    <source>
        <dbReference type="SAM" id="Coils"/>
    </source>
</evidence>
<name>A0AAV2QD38_MEGNR</name>
<reference evidence="2 3" key="1">
    <citation type="submission" date="2024-05" db="EMBL/GenBank/DDBJ databases">
        <authorList>
            <person name="Wallberg A."/>
        </authorList>
    </citation>
    <scope>NUCLEOTIDE SEQUENCE [LARGE SCALE GENOMIC DNA]</scope>
</reference>
<dbReference type="AlphaFoldDB" id="A0AAV2QD38"/>
<dbReference type="Proteomes" id="UP001497623">
    <property type="component" value="Unassembled WGS sequence"/>
</dbReference>
<keyword evidence="3" id="KW-1185">Reference proteome</keyword>
<accession>A0AAV2QD38</accession>
<keyword evidence="1" id="KW-0175">Coiled coil</keyword>
<proteinExistence type="predicted"/>
<gene>
    <name evidence="2" type="ORF">MNOR_LOCUS11525</name>
</gene>
<comment type="caution">
    <text evidence="2">The sequence shown here is derived from an EMBL/GenBank/DDBJ whole genome shotgun (WGS) entry which is preliminary data.</text>
</comment>
<organism evidence="2 3">
    <name type="scientific">Meganyctiphanes norvegica</name>
    <name type="common">Northern krill</name>
    <name type="synonym">Thysanopoda norvegica</name>
    <dbReference type="NCBI Taxonomy" id="48144"/>
    <lineage>
        <taxon>Eukaryota</taxon>
        <taxon>Metazoa</taxon>
        <taxon>Ecdysozoa</taxon>
        <taxon>Arthropoda</taxon>
        <taxon>Crustacea</taxon>
        <taxon>Multicrustacea</taxon>
        <taxon>Malacostraca</taxon>
        <taxon>Eumalacostraca</taxon>
        <taxon>Eucarida</taxon>
        <taxon>Euphausiacea</taxon>
        <taxon>Euphausiidae</taxon>
        <taxon>Meganyctiphanes</taxon>
    </lineage>
</organism>